<proteinExistence type="predicted"/>
<dbReference type="CDD" id="cd09022">
    <property type="entry name" value="Aldose_epim_Ec_YihR"/>
    <property type="match status" value="1"/>
</dbReference>
<keyword evidence="1" id="KW-0413">Isomerase</keyword>
<dbReference type="RefSeq" id="WP_184969863.1">
    <property type="nucleotide sequence ID" value="NZ_JACHIN010000012.1"/>
</dbReference>
<dbReference type="AlphaFoldDB" id="A0A7W8EJX8"/>
<dbReference type="GO" id="GO:0006006">
    <property type="term" value="P:glucose metabolic process"/>
    <property type="evidence" value="ECO:0007669"/>
    <property type="project" value="TreeGrafter"/>
</dbReference>
<dbReference type="InterPro" id="IPR011013">
    <property type="entry name" value="Gal_mutarotase_sf_dom"/>
</dbReference>
<dbReference type="EC" id="5.1.3.3" evidence="1"/>
<reference evidence="1 2" key="1">
    <citation type="submission" date="2020-08" db="EMBL/GenBank/DDBJ databases">
        <title>Genomic Encyclopedia of Type Strains, Phase IV (KMG-IV): sequencing the most valuable type-strain genomes for metagenomic binning, comparative biology and taxonomic classification.</title>
        <authorList>
            <person name="Goeker M."/>
        </authorList>
    </citation>
    <scope>NUCLEOTIDE SEQUENCE [LARGE SCALE GENOMIC DNA]</scope>
    <source>
        <strain evidence="1 2">DSM 45385</strain>
    </source>
</reference>
<sequence>MHSAVSGGQFTLSAGGFSAVVTESGAGLRVLRLDGQDLVLSYGPQQVAPAAFGQLLIPWPNRIERGQYSWEGHELQLDISEPRFDCAIHGLVRWLPWSLESQTPEAVALTCRLLGSPGYPFRLALRAEYTLDAGSGLTTRVTALNDGETAAPYGHGAHPYLTVGEPIDGCTVQAPGRRHLPVDAMMIPRGPAEPVDGTPFDLRVPRALGDLRIDRAFTDLERDADGRAWVHLTGSARTTSLWSDRAHPWLELYTADSVPAAERRGGLGAEPMTCPPNAFASRTDLVVLQPGDVFTGTWGITSD</sequence>
<keyword evidence="2" id="KW-1185">Reference proteome</keyword>
<protein>
    <submittedName>
        <fullName evidence="1">Aldose 1-epimerase</fullName>
        <ecNumber evidence="1">5.1.3.3</ecNumber>
    </submittedName>
</protein>
<gene>
    <name evidence="1" type="ORF">HNR40_007511</name>
</gene>
<dbReference type="EMBL" id="JACHIN010000012">
    <property type="protein sequence ID" value="MBB5082016.1"/>
    <property type="molecule type" value="Genomic_DNA"/>
</dbReference>
<dbReference type="InterPro" id="IPR037480">
    <property type="entry name" value="YihR-like"/>
</dbReference>
<dbReference type="GO" id="GO:0030246">
    <property type="term" value="F:carbohydrate binding"/>
    <property type="evidence" value="ECO:0007669"/>
    <property type="project" value="InterPro"/>
</dbReference>
<accession>A0A7W8EJX8</accession>
<comment type="caution">
    <text evidence="1">The sequence shown here is derived from an EMBL/GenBank/DDBJ whole genome shotgun (WGS) entry which is preliminary data.</text>
</comment>
<dbReference type="Pfam" id="PF01263">
    <property type="entry name" value="Aldose_epim"/>
    <property type="match status" value="1"/>
</dbReference>
<dbReference type="Gene3D" id="2.70.98.10">
    <property type="match status" value="1"/>
</dbReference>
<evidence type="ECO:0000313" key="2">
    <source>
        <dbReference type="Proteomes" id="UP000568380"/>
    </source>
</evidence>
<dbReference type="Proteomes" id="UP000568380">
    <property type="component" value="Unassembled WGS sequence"/>
</dbReference>
<organism evidence="1 2">
    <name type="scientific">Nonomuraea endophytica</name>
    <dbReference type="NCBI Taxonomy" id="714136"/>
    <lineage>
        <taxon>Bacteria</taxon>
        <taxon>Bacillati</taxon>
        <taxon>Actinomycetota</taxon>
        <taxon>Actinomycetes</taxon>
        <taxon>Streptosporangiales</taxon>
        <taxon>Streptosporangiaceae</taxon>
        <taxon>Nonomuraea</taxon>
    </lineage>
</organism>
<dbReference type="GO" id="GO:0033499">
    <property type="term" value="P:galactose catabolic process via UDP-galactose, Leloir pathway"/>
    <property type="evidence" value="ECO:0007669"/>
    <property type="project" value="TreeGrafter"/>
</dbReference>
<dbReference type="InterPro" id="IPR008183">
    <property type="entry name" value="Aldose_1/G6P_1-epimerase"/>
</dbReference>
<evidence type="ECO:0000313" key="1">
    <source>
        <dbReference type="EMBL" id="MBB5082016.1"/>
    </source>
</evidence>
<dbReference type="GO" id="GO:0004034">
    <property type="term" value="F:aldose 1-epimerase activity"/>
    <property type="evidence" value="ECO:0007669"/>
    <property type="project" value="UniProtKB-EC"/>
</dbReference>
<dbReference type="InterPro" id="IPR014718">
    <property type="entry name" value="GH-type_carb-bd"/>
</dbReference>
<dbReference type="PANTHER" id="PTHR10091:SF0">
    <property type="entry name" value="GALACTOSE MUTAROTASE"/>
    <property type="match status" value="1"/>
</dbReference>
<dbReference type="SUPFAM" id="SSF74650">
    <property type="entry name" value="Galactose mutarotase-like"/>
    <property type="match status" value="1"/>
</dbReference>
<name>A0A7W8EJX8_9ACTN</name>
<dbReference type="PANTHER" id="PTHR10091">
    <property type="entry name" value="ALDOSE-1-EPIMERASE"/>
    <property type="match status" value="1"/>
</dbReference>